<dbReference type="CDD" id="cd03443">
    <property type="entry name" value="PaaI_thioesterase"/>
    <property type="match status" value="1"/>
</dbReference>
<dbReference type="InterPro" id="IPR039298">
    <property type="entry name" value="ACOT13"/>
</dbReference>
<dbReference type="AlphaFoldDB" id="A0A830GWH9"/>
<evidence type="ECO:0000256" key="1">
    <source>
        <dbReference type="ARBA" id="ARBA00008324"/>
    </source>
</evidence>
<dbReference type="GO" id="GO:0047617">
    <property type="term" value="F:fatty acyl-CoA hydrolase activity"/>
    <property type="evidence" value="ECO:0007669"/>
    <property type="project" value="InterPro"/>
</dbReference>
<dbReference type="RefSeq" id="WP_188597032.1">
    <property type="nucleotide sequence ID" value="NZ_BMNL01000004.1"/>
</dbReference>
<comment type="caution">
    <text evidence="4">The sequence shown here is derived from an EMBL/GenBank/DDBJ whole genome shotgun (WGS) entry which is preliminary data.</text>
</comment>
<dbReference type="PANTHER" id="PTHR21660">
    <property type="entry name" value="THIOESTERASE SUPERFAMILY MEMBER-RELATED"/>
    <property type="match status" value="1"/>
</dbReference>
<accession>A0A830GWH9</accession>
<organism evidence="4 5">
    <name type="scientific">Thermocladium modestius</name>
    <dbReference type="NCBI Taxonomy" id="62609"/>
    <lineage>
        <taxon>Archaea</taxon>
        <taxon>Thermoproteota</taxon>
        <taxon>Thermoprotei</taxon>
        <taxon>Thermoproteales</taxon>
        <taxon>Thermoproteaceae</taxon>
        <taxon>Thermocladium</taxon>
    </lineage>
</organism>
<dbReference type="NCBIfam" id="TIGR00369">
    <property type="entry name" value="unchar_dom_1"/>
    <property type="match status" value="1"/>
</dbReference>
<keyword evidence="5" id="KW-1185">Reference proteome</keyword>
<dbReference type="InterPro" id="IPR006683">
    <property type="entry name" value="Thioestr_dom"/>
</dbReference>
<reference evidence="4" key="2">
    <citation type="submission" date="2020-09" db="EMBL/GenBank/DDBJ databases">
        <authorList>
            <person name="Sun Q."/>
            <person name="Ohkuma M."/>
        </authorList>
    </citation>
    <scope>NUCLEOTIDE SEQUENCE</scope>
    <source>
        <strain evidence="4">JCM 10088</strain>
    </source>
</reference>
<evidence type="ECO:0000313" key="4">
    <source>
        <dbReference type="EMBL" id="GGP22258.1"/>
    </source>
</evidence>
<dbReference type="InterPro" id="IPR003736">
    <property type="entry name" value="PAAI_dom"/>
</dbReference>
<protein>
    <recommendedName>
        <fullName evidence="3">Thioesterase domain-containing protein</fullName>
    </recommendedName>
</protein>
<evidence type="ECO:0000259" key="3">
    <source>
        <dbReference type="Pfam" id="PF03061"/>
    </source>
</evidence>
<name>A0A830GWH9_9CREN</name>
<reference evidence="4" key="1">
    <citation type="journal article" date="2014" name="Int. J. Syst. Evol. Microbiol.">
        <title>Complete genome sequence of Corynebacterium casei LMG S-19264T (=DSM 44701T), isolated from a smear-ripened cheese.</title>
        <authorList>
            <consortium name="US DOE Joint Genome Institute (JGI-PGF)"/>
            <person name="Walter F."/>
            <person name="Albersmeier A."/>
            <person name="Kalinowski J."/>
            <person name="Ruckert C."/>
        </authorList>
    </citation>
    <scope>NUCLEOTIDE SEQUENCE</scope>
    <source>
        <strain evidence="4">JCM 10088</strain>
    </source>
</reference>
<dbReference type="InterPro" id="IPR029069">
    <property type="entry name" value="HotDog_dom_sf"/>
</dbReference>
<sequence length="132" mass="14651">MDLKEAMKKYVEELDPFLSMLQVKTLEAGNGYAKLYMKFRTEITRLGGIVNGGAIATLIDATGGAAVMTVNDEGKNQVTVTLNIEYIRPISKDFYAEAWVKKRGKNLTFVYIEVKDVDGNLCAAANGVWMYI</sequence>
<dbReference type="SUPFAM" id="SSF54637">
    <property type="entry name" value="Thioesterase/thiol ester dehydrase-isomerase"/>
    <property type="match status" value="1"/>
</dbReference>
<feature type="domain" description="Thioesterase" evidence="3">
    <location>
        <begin position="47"/>
        <end position="123"/>
    </location>
</feature>
<gene>
    <name evidence="4" type="ORF">GCM10007981_17600</name>
</gene>
<dbReference type="Gene3D" id="3.10.129.10">
    <property type="entry name" value="Hotdog Thioesterase"/>
    <property type="match status" value="1"/>
</dbReference>
<evidence type="ECO:0000256" key="2">
    <source>
        <dbReference type="ARBA" id="ARBA00022801"/>
    </source>
</evidence>
<dbReference type="EMBL" id="BMNL01000004">
    <property type="protein sequence ID" value="GGP22258.1"/>
    <property type="molecule type" value="Genomic_DNA"/>
</dbReference>
<comment type="similarity">
    <text evidence="1">Belongs to the thioesterase PaaI family.</text>
</comment>
<dbReference type="OrthoDB" id="24516at2157"/>
<proteinExistence type="inferred from homology"/>
<dbReference type="Pfam" id="PF03061">
    <property type="entry name" value="4HBT"/>
    <property type="match status" value="1"/>
</dbReference>
<dbReference type="PANTHER" id="PTHR21660:SF1">
    <property type="entry name" value="ACYL-COENZYME A THIOESTERASE 13"/>
    <property type="match status" value="1"/>
</dbReference>
<keyword evidence="2" id="KW-0378">Hydrolase</keyword>
<evidence type="ECO:0000313" key="5">
    <source>
        <dbReference type="Proteomes" id="UP000610960"/>
    </source>
</evidence>
<dbReference type="Proteomes" id="UP000610960">
    <property type="component" value="Unassembled WGS sequence"/>
</dbReference>